<evidence type="ECO:0000256" key="1">
    <source>
        <dbReference type="SAM" id="MobiDB-lite"/>
    </source>
</evidence>
<gene>
    <name evidence="2" type="ORF">METZ01_LOCUS280441</name>
</gene>
<feature type="compositionally biased region" description="Basic residues" evidence="1">
    <location>
        <begin position="28"/>
        <end position="38"/>
    </location>
</feature>
<reference evidence="2" key="1">
    <citation type="submission" date="2018-05" db="EMBL/GenBank/DDBJ databases">
        <authorList>
            <person name="Lanie J.A."/>
            <person name="Ng W.-L."/>
            <person name="Kazmierczak K.M."/>
            <person name="Andrzejewski T.M."/>
            <person name="Davidsen T.M."/>
            <person name="Wayne K.J."/>
            <person name="Tettelin H."/>
            <person name="Glass J.I."/>
            <person name="Rusch D."/>
            <person name="Podicherti R."/>
            <person name="Tsui H.-C.T."/>
            <person name="Winkler M.E."/>
        </authorList>
    </citation>
    <scope>NUCLEOTIDE SEQUENCE</scope>
</reference>
<accession>A0A382KXV6</accession>
<name>A0A382KXV6_9ZZZZ</name>
<protein>
    <submittedName>
        <fullName evidence="2">Uncharacterized protein</fullName>
    </submittedName>
</protein>
<feature type="compositionally biased region" description="Polar residues" evidence="1">
    <location>
        <begin position="63"/>
        <end position="74"/>
    </location>
</feature>
<feature type="region of interest" description="Disordered" evidence="1">
    <location>
        <begin position="1"/>
        <end position="38"/>
    </location>
</feature>
<sequence>MTQRQVRAADFHLNRIPQRRPPNQAQPRPRHKSHLPKPKRIITLQVNAIDHTTGARAHAGQGTVRTNHQFKTQP</sequence>
<dbReference type="EMBL" id="UINC01082639">
    <property type="protein sequence ID" value="SVC27587.1"/>
    <property type="molecule type" value="Genomic_DNA"/>
</dbReference>
<proteinExistence type="predicted"/>
<dbReference type="AlphaFoldDB" id="A0A382KXV6"/>
<organism evidence="2">
    <name type="scientific">marine metagenome</name>
    <dbReference type="NCBI Taxonomy" id="408172"/>
    <lineage>
        <taxon>unclassified sequences</taxon>
        <taxon>metagenomes</taxon>
        <taxon>ecological metagenomes</taxon>
    </lineage>
</organism>
<feature type="region of interest" description="Disordered" evidence="1">
    <location>
        <begin position="54"/>
        <end position="74"/>
    </location>
</feature>
<evidence type="ECO:0000313" key="2">
    <source>
        <dbReference type="EMBL" id="SVC27587.1"/>
    </source>
</evidence>